<dbReference type="SUPFAM" id="SSF52540">
    <property type="entry name" value="P-loop containing nucleoside triphosphate hydrolases"/>
    <property type="match status" value="1"/>
</dbReference>
<organism evidence="1 2">
    <name type="scientific">Lachancea fermentati</name>
    <name type="common">Zygosaccharomyces fermentati</name>
    <dbReference type="NCBI Taxonomy" id="4955"/>
    <lineage>
        <taxon>Eukaryota</taxon>
        <taxon>Fungi</taxon>
        <taxon>Dikarya</taxon>
        <taxon>Ascomycota</taxon>
        <taxon>Saccharomycotina</taxon>
        <taxon>Saccharomycetes</taxon>
        <taxon>Saccharomycetales</taxon>
        <taxon>Saccharomycetaceae</taxon>
        <taxon>Lachancea</taxon>
    </lineage>
</organism>
<reference evidence="1 2" key="1">
    <citation type="submission" date="2016-03" db="EMBL/GenBank/DDBJ databases">
        <authorList>
            <person name="Devillers H."/>
        </authorList>
    </citation>
    <scope>NUCLEOTIDE SEQUENCE [LARGE SCALE GENOMIC DNA]</scope>
    <source>
        <strain evidence="1">CBS 6772</strain>
    </source>
</reference>
<dbReference type="OrthoDB" id="347435at2759"/>
<proteinExistence type="predicted"/>
<dbReference type="Gene3D" id="3.40.50.300">
    <property type="entry name" value="P-loop containing nucleotide triphosphate hydrolases"/>
    <property type="match status" value="1"/>
</dbReference>
<dbReference type="InterPro" id="IPR027417">
    <property type="entry name" value="P-loop_NTPase"/>
</dbReference>
<accession>A0A1G4M718</accession>
<evidence type="ECO:0000313" key="2">
    <source>
        <dbReference type="Proteomes" id="UP000190831"/>
    </source>
</evidence>
<dbReference type="AlphaFoldDB" id="A0A1G4M718"/>
<dbReference type="EMBL" id="LT598487">
    <property type="protein sequence ID" value="SCV99636.1"/>
    <property type="molecule type" value="Genomic_DNA"/>
</dbReference>
<dbReference type="Proteomes" id="UP000190831">
    <property type="component" value="Chromosome A"/>
</dbReference>
<evidence type="ECO:0000313" key="1">
    <source>
        <dbReference type="EMBL" id="SCV99636.1"/>
    </source>
</evidence>
<dbReference type="OMA" id="FWRSLHP"/>
<keyword evidence="2" id="KW-1185">Reference proteome</keyword>
<dbReference type="STRING" id="4955.A0A1G4M718"/>
<name>A0A1G4M718_LACFM</name>
<gene>
    <name evidence="1" type="ORF">LAFE_0A07558G</name>
</gene>
<protein>
    <submittedName>
        <fullName evidence="1">LAFE_0A07558g1_1</fullName>
    </submittedName>
</protein>
<sequence>MTLVEEATRFILETLAEPAGPAGPAGHGTNAGAASAPLVVFVSGPQGSGKTYSTRAIHAGLERARPQLRCASVSIDDFYLTHAAQHALGARYPDNALLQGRGLPGTHDMPLLRAFVASLGTAAGTLQVPQYDKAQFCGEGDRVAPRSVRLPLDVVLIEGWFLGFEAVGAHALARMYAEETPRGQALRRHGLQQLVQIDAALPAYAQLLWDNPAVSSVGVVLAADVANVYRWRAQQEQQLVAQHGSGMSEEQVRSFVARYMPCYEVYYRTLARDGLLGNRGTLVVELDEERRVRSSLRRGDVGGVLKDLSEKGC</sequence>